<sequence length="3224" mass="339581">MALRKWICILTLTSLLTVCGIAPLNTRIVGGVDAPPGSWPWQVSLQIFGGHVCGGSLINREWVMTAAHCFFSESVSDWQVSLGRQNLQSQNPNEVSRGVSAIILHPNYDSATSDNDIALLKLSSPVQFTDYIRPVCLAAGESIFNNGTDSWVTGWGAVQEGEPLPFPETLQEVQVPVLGNRQCNCLNGVGTITNNMICAGVLAGGKDSCQGDSGGPMVSKQGNVWVQSGVVSFGFGCARPNLPGVYSRVSRYQSWINSLISSDKPGFVTFTSSGLDADSSFTCPGLPPPVVTATTTSPKVTPTELGPTASSAELCGSSPLNTRIVGGVDAPPGSWPWQVSLQIFGGHVCGGSLINREWVMTAAHCFFSESVSDWQVSLGRQNLQGQNPNEVSRGVSAIILHPNYDSATSDNDIALLKLSSPVQFTDYIRPVCLAAGESIFNNGTDSWVTGWGAVQEGEPLPFPETLQEVQVPVLGNRQCNCLNGVGTITNNMICAGVLAGGKDSCQGDSGGPMVSKQGNVWVQSGVVSFGFGCARPNLPGVYSRVSRYQSWINSLISSDKPGFVTFTSSGLDADSSFTFSGLPPPVVTATTTSPKVTPTELGPTASSAELCGSSPLNTRIVGGVDAPPGSWPWQVSLQIFGGHVCGGSLINREWVMTAAHCFFSESVSDWQVSLGRQNLQGQNPNEVSRGVSAIILHPNYDSATSDNDIALLKLSSPVQFTDYIRPVCLAAGESIFNNGTDSWVTGWGAVQEGEPLPFPETLQEVQVPVLGNRQCNCLNGVGTITNNMICAGVLAGGKDSCQGDSGGPMVSKQGNVWVQSGVVSFGFGCARPNLPGVYSRVSRYQSWINSLISSDKPGFVTFTSSGLDADSSFTCPGLPPPVVTATTTSPKVTPTELGPTASSAELCGSSPLNTRIVGGVDAPPGSWPWQVSLQIFGGHVCGGSLINREWVMTAAHCFFSESVSDWQVSLGRQNLQGQNPNEVSRGVSAIILHPNYDSATSDNDIALLKLSSPVQFTDYIRPVCLAAGESIFNNGTDSWVTGWGAVQEGEPLPFPETLQEVQVPVLGNRQCNCLNGVGTITNNMICAGVLAGGKDSCQGDSGGPMVSKQGNVWVQSGVVSFGFGCARPNLPGVYSRVSRYQSWINSLISSDKPGFVTFTSSGLDADSSFTCPGLPPPVVTATTTSPKVTPTELGPTASSAELCGSSPLNTRIVGGVDAPPGSWPWQVSLQIFGGHVCGGSLINREWVMTAAHCFFSESVSDWQVSLGRQNLQGQNPNEVSRGVSAIILHPNYDSATSDNDIALLKLSSPVQFTDYIRPVCLAAGESIFNNGTDSWVTGWGAVQEGEPLPFPETLQEVQVPVLGNRQCNCLNGVGTITNNMICAGVLAGGKDSCQGDSGGPMVSKQGNVWVQSGVVSFGFGCARPNLPGVYSRVSRYQSWINSLISSDKPGFVTFTSSGLDADSSFTCPGLPPPVVTATTTSPKVTPTELGPTASSAELCGSSPLNTRIVGGVDAPPGSWPWQVSLQIFGGHVCGGSLINREWVMTAAHCFFSESVSDWQVSLGRQNLQGQNPNEVSRGVSAIILHPNYDSATSDNDIALLKLSSPVQFTDYIRPVCLAAGESIFNNGTDSWVTGWGAVQEGEPLPFPETLQEVQVPVLGNRQCNCLNGVGTITNNMICAGVLAGGKDSCQGDSGGPMVSKQGNVWVQSGVVSFGFGCARPNLPGVYSRVSRYQSWINSLISSDKPGFVTFTSSGLDADSSFTCPGLPPPVVTATTTSPKVTPTELGPTASSAELCGSSPLNTRIVGGVDAPPGSWPWQVSLQIFGGHVCGGSLINREWVMTAAHCFFSESVSDWQVSLGRQNLQGQNPNEVSRGVSAIILHPNYDSATSDNDIALLKLSSPVQFTDYIRPVCLAAGESIFNNGTDSWVTGWGAVQEGEPLPFPETLQEVQVPVLGNRQCNCLNGVGTITNNMICAGVLAGGKDSCQGDSGGPMVSKQGNVWVQSGVVSFGFGCARPNLPGVYSRVSRYQSWINSLISSDKPGFVTFTSSGLDADSSYTCSGLPPPVVTATTTSPKVTPTELRPTASSAELCGSSPLNTRIVGGVDAPPGSWPWQVSLQIFGGHVCGGSLINREWVMTAAHCFFSESVSDWQVSLGRQNLQGQNPNEVSRGVSAIILHPNYDSATSDNDIALLKLSSPVQFTDYIRPVCLAAGESIFNNGTDSWVTGWGAVQEGEPLPFPETLQEVQVPVLGNRQCNCLNGVGTITNNMICAGVLAGGKDSCQGDSGGPMVSKQEKVWVQSGVVSFGFGCARPNLPGVYSRVSRYQSWINSLISSDKPGFVTFTSSGLDADSSYTCSGLPPPVVTATTASPEVATTELGPTASSAELCGITPLNTRIVGGEDAPPGSWPWQVSLQRFGSHVCGGSLINREWVMTAAHCFSSTSTSRWRVSLGRQNLQGQNPNEVSRRISKIILHPNYDSVTSDNDIALLKLSSPVQFTDYIRPVCLSAGESIFNNGTDSWVTGWGAVQEGEPLPFPETLQEVQVPVLGNRQCNCLNGVGTITSNMICAGVLAGGKDSCQGDSGGPMVSKQEKVWVQSGVVSFGFGCARPNLPGVYSRVSRYQSWINSLISSDKPGFVTFTSSGLDADSSYTCSGLPPPVVTASTASPEVATTELGPTASSAELCGITPLNTRIVGGEDAPPGGWPWQVSLQRFGSHVCGGSLINREWVMTAAHCFSSTSTSRWRVSLGRQNLQGQNPNEVSRGVSTIILHPNYDSVTSDNDIALLKLSSPVQFTDYIRPVCLAAGESTFNTGTESWVTGWGAVQEGVPLPFPETLQEVQVPVLGNRQCNCLNGVGTITNNMICAGVLAGGKDSCQGDSGGPMVSKQGNVWVQSGVVSFGFGCARPNLPGVYSRVSRYQSWINSLISSDKPGFVTFTSSGLDADSSYTCSGLPVAPTAVSIVTSPARSVCGKAPMNSRAVGDSGVVPGGTWPWMVSLQKNGVFTCAGTLIADNFALTSAQCFSTSTPNVDEWTAFLGHQRVNGSEKFEMSLAILNITVSKSSGSNIALLRLAKPVSYKDHIQPVCMDTNNVRNFPIGSQCWVPGWGTGKAGSDLRDLETQVASCGTVSDSDNICTYTMALQQGDEGAPLLCKSDSSWFQVAVVSVSGSKSTRADVQVFTKTSTFGSFLIETVGDMPTPTATGNAQSFSVSLLFSFTIPVATVFLWS</sequence>
<evidence type="ECO:0000256" key="3">
    <source>
        <dbReference type="ARBA" id="ARBA00022825"/>
    </source>
</evidence>
<dbReference type="InterPro" id="IPR018114">
    <property type="entry name" value="TRYPSIN_HIS"/>
</dbReference>
<dbReference type="PROSITE" id="PS00134">
    <property type="entry name" value="TRYPSIN_HIS"/>
    <property type="match status" value="10"/>
</dbReference>
<dbReference type="InterPro" id="IPR009003">
    <property type="entry name" value="Peptidase_S1_PA"/>
</dbReference>
<evidence type="ECO:0000256" key="4">
    <source>
        <dbReference type="ARBA" id="ARBA00023157"/>
    </source>
</evidence>
<dbReference type="PRINTS" id="PR00722">
    <property type="entry name" value="CHYMOTRYPSIN"/>
</dbReference>
<dbReference type="EMBL" id="OY660882">
    <property type="protein sequence ID" value="CAJ1080986.1"/>
    <property type="molecule type" value="Genomic_DNA"/>
</dbReference>
<feature type="domain" description="Peptidase S1" evidence="7">
    <location>
        <begin position="620"/>
        <end position="853"/>
    </location>
</feature>
<dbReference type="PANTHER" id="PTHR24252">
    <property type="entry name" value="ACROSIN-RELATED"/>
    <property type="match status" value="1"/>
</dbReference>
<keyword evidence="6" id="KW-0732">Signal</keyword>
<evidence type="ECO:0000256" key="5">
    <source>
        <dbReference type="RuleBase" id="RU363034"/>
    </source>
</evidence>
<feature type="signal peptide" evidence="6">
    <location>
        <begin position="1"/>
        <end position="21"/>
    </location>
</feature>
<evidence type="ECO:0000256" key="2">
    <source>
        <dbReference type="ARBA" id="ARBA00022801"/>
    </source>
</evidence>
<feature type="domain" description="Peptidase S1" evidence="7">
    <location>
        <begin position="1508"/>
        <end position="1741"/>
    </location>
</feature>
<organism evidence="8 9">
    <name type="scientific">Xyrichtys novacula</name>
    <name type="common">Pearly razorfish</name>
    <name type="synonym">Hemipteronotus novacula</name>
    <dbReference type="NCBI Taxonomy" id="13765"/>
    <lineage>
        <taxon>Eukaryota</taxon>
        <taxon>Metazoa</taxon>
        <taxon>Chordata</taxon>
        <taxon>Craniata</taxon>
        <taxon>Vertebrata</taxon>
        <taxon>Euteleostomi</taxon>
        <taxon>Actinopterygii</taxon>
        <taxon>Neopterygii</taxon>
        <taxon>Teleostei</taxon>
        <taxon>Neoteleostei</taxon>
        <taxon>Acanthomorphata</taxon>
        <taxon>Eupercaria</taxon>
        <taxon>Labriformes</taxon>
        <taxon>Labridae</taxon>
        <taxon>Xyrichtys</taxon>
    </lineage>
</organism>
<protein>
    <submittedName>
        <fullName evidence="8">LOW QUALITY PROTEIN: uncharacterized protein LOC119010001</fullName>
    </submittedName>
</protein>
<feature type="domain" description="Peptidase S1" evidence="7">
    <location>
        <begin position="2396"/>
        <end position="2629"/>
    </location>
</feature>
<feature type="domain" description="Peptidase S1" evidence="7">
    <location>
        <begin position="2692"/>
        <end position="2925"/>
    </location>
</feature>
<keyword evidence="9" id="KW-1185">Reference proteome</keyword>
<dbReference type="FunFam" id="2.40.10.10:FF:000057">
    <property type="entry name" value="Zgc:100868"/>
    <property type="match status" value="10"/>
</dbReference>
<keyword evidence="1 5" id="KW-0645">Protease</keyword>
<reference evidence="8" key="1">
    <citation type="submission" date="2023-08" db="EMBL/GenBank/DDBJ databases">
        <authorList>
            <person name="Alioto T."/>
            <person name="Alioto T."/>
            <person name="Gomez Garrido J."/>
        </authorList>
    </citation>
    <scope>NUCLEOTIDE SEQUENCE</scope>
</reference>
<evidence type="ECO:0000256" key="6">
    <source>
        <dbReference type="SAM" id="SignalP"/>
    </source>
</evidence>
<dbReference type="PIRSF" id="PIRSF500183">
    <property type="entry name" value="Hepatocyte_GF"/>
    <property type="match status" value="1"/>
</dbReference>
<dbReference type="PANTHER" id="PTHR24252:SF7">
    <property type="entry name" value="HYALIN"/>
    <property type="match status" value="1"/>
</dbReference>
<keyword evidence="2 5" id="KW-0378">Hydrolase</keyword>
<dbReference type="PROSITE" id="PS50240">
    <property type="entry name" value="TRYPSIN_DOM"/>
    <property type="match status" value="11"/>
</dbReference>
<feature type="chain" id="PRO_5043438189" evidence="6">
    <location>
        <begin position="22"/>
        <end position="3224"/>
    </location>
</feature>
<dbReference type="SMART" id="SM00020">
    <property type="entry name" value="Tryp_SPc"/>
    <property type="match status" value="11"/>
</dbReference>
<dbReference type="Gene3D" id="2.40.10.10">
    <property type="entry name" value="Trypsin-like serine proteases"/>
    <property type="match status" value="11"/>
</dbReference>
<accession>A0AAV1H7I0</accession>
<feature type="domain" description="Peptidase S1" evidence="7">
    <location>
        <begin position="2100"/>
        <end position="2333"/>
    </location>
</feature>
<dbReference type="PROSITE" id="PS00135">
    <property type="entry name" value="TRYPSIN_SER"/>
    <property type="match status" value="10"/>
</dbReference>
<evidence type="ECO:0000313" key="9">
    <source>
        <dbReference type="Proteomes" id="UP001178508"/>
    </source>
</evidence>
<feature type="domain" description="Peptidase S1" evidence="7">
    <location>
        <begin position="324"/>
        <end position="557"/>
    </location>
</feature>
<name>A0AAV1H7I0_XYRNO</name>
<feature type="domain" description="Peptidase S1" evidence="7">
    <location>
        <begin position="2977"/>
        <end position="3191"/>
    </location>
</feature>
<dbReference type="GO" id="GO:0006508">
    <property type="term" value="P:proteolysis"/>
    <property type="evidence" value="ECO:0007669"/>
    <property type="project" value="UniProtKB-KW"/>
</dbReference>
<keyword evidence="3 5" id="KW-0720">Serine protease</keyword>
<dbReference type="InterPro" id="IPR001254">
    <property type="entry name" value="Trypsin_dom"/>
</dbReference>
<dbReference type="InterPro" id="IPR027284">
    <property type="entry name" value="Hepatocyte_GF"/>
</dbReference>
<feature type="domain" description="Peptidase S1" evidence="7">
    <location>
        <begin position="1804"/>
        <end position="2037"/>
    </location>
</feature>
<evidence type="ECO:0000256" key="1">
    <source>
        <dbReference type="ARBA" id="ARBA00022670"/>
    </source>
</evidence>
<dbReference type="InterPro" id="IPR033116">
    <property type="entry name" value="TRYPSIN_SER"/>
</dbReference>
<dbReference type="CDD" id="cd00190">
    <property type="entry name" value="Tryp_SPc"/>
    <property type="match status" value="11"/>
</dbReference>
<feature type="domain" description="Peptidase S1" evidence="7">
    <location>
        <begin position="28"/>
        <end position="261"/>
    </location>
</feature>
<dbReference type="InterPro" id="IPR001314">
    <property type="entry name" value="Peptidase_S1A"/>
</dbReference>
<evidence type="ECO:0000259" key="7">
    <source>
        <dbReference type="PROSITE" id="PS50240"/>
    </source>
</evidence>
<keyword evidence="4" id="KW-1015">Disulfide bond</keyword>
<proteinExistence type="predicted"/>
<dbReference type="InterPro" id="IPR024174">
    <property type="entry name" value="HGF/MST1"/>
</dbReference>
<gene>
    <name evidence="8" type="ORF">XNOV1_A005283</name>
</gene>
<dbReference type="InterPro" id="IPR043504">
    <property type="entry name" value="Peptidase_S1_PA_chymotrypsin"/>
</dbReference>
<dbReference type="GO" id="GO:0004252">
    <property type="term" value="F:serine-type endopeptidase activity"/>
    <property type="evidence" value="ECO:0007669"/>
    <property type="project" value="InterPro"/>
</dbReference>
<dbReference type="Pfam" id="PF00089">
    <property type="entry name" value="Trypsin"/>
    <property type="match status" value="11"/>
</dbReference>
<feature type="domain" description="Peptidase S1" evidence="7">
    <location>
        <begin position="1212"/>
        <end position="1445"/>
    </location>
</feature>
<dbReference type="PIRSF" id="PIRSF001152">
    <property type="entry name" value="HGF_MST1"/>
    <property type="match status" value="1"/>
</dbReference>
<evidence type="ECO:0000313" key="8">
    <source>
        <dbReference type="EMBL" id="CAJ1080986.1"/>
    </source>
</evidence>
<dbReference type="SUPFAM" id="SSF50494">
    <property type="entry name" value="Trypsin-like serine proteases"/>
    <property type="match status" value="11"/>
</dbReference>
<dbReference type="Proteomes" id="UP001178508">
    <property type="component" value="Chromosome 19"/>
</dbReference>
<feature type="domain" description="Peptidase S1" evidence="7">
    <location>
        <begin position="916"/>
        <end position="1149"/>
    </location>
</feature>